<sequence length="225" mass="25148">MAAWLPGSSETQRCRLVLLRHGQTPYSTQGKYAGRADIPLTDEGHRQAHRAGRWLREADLTAAVTSPALRCRQTLDDLTKELVPGSEQPAELPVDVVDNLIELDFGEWDGRTFKDIHDHFGETQEKWFTDWTMPVPGGESVQAVDQRVHRAVTELVDQHWGDNLLLVSHVTPIKSVLRRALCADSDFFVRLHLDTSSISIVDFYSDGPICVQAINSTAHLVDGVE</sequence>
<feature type="binding site" evidence="2">
    <location>
        <position position="70"/>
    </location>
    <ligand>
        <name>substrate</name>
    </ligand>
</feature>
<feature type="active site" description="Tele-phosphohistidine intermediate" evidence="1">
    <location>
        <position position="21"/>
    </location>
</feature>
<dbReference type="RefSeq" id="WP_303735376.1">
    <property type="nucleotide sequence ID" value="NZ_CAKZHK010000008.1"/>
</dbReference>
<dbReference type="EMBL" id="QFRA01000028">
    <property type="protein sequence ID" value="PZR03800.1"/>
    <property type="molecule type" value="Genomic_DNA"/>
</dbReference>
<feature type="active site" description="Proton donor/acceptor" evidence="1">
    <location>
        <position position="102"/>
    </location>
</feature>
<reference evidence="3 4" key="1">
    <citation type="submission" date="2017-08" db="EMBL/GenBank/DDBJ databases">
        <title>Infants hospitalized years apart are colonized by the same room-sourced microbial strains.</title>
        <authorList>
            <person name="Brooks B."/>
            <person name="Olm M.R."/>
            <person name="Firek B.A."/>
            <person name="Baker R."/>
            <person name="Thomas B.C."/>
            <person name="Morowitz M.J."/>
            <person name="Banfield J.F."/>
        </authorList>
    </citation>
    <scope>NUCLEOTIDE SEQUENCE [LARGE SCALE GENOMIC DNA]</scope>
    <source>
        <strain evidence="3">S2_003_000_R1_3</strain>
    </source>
</reference>
<evidence type="ECO:0000313" key="4">
    <source>
        <dbReference type="Proteomes" id="UP000249432"/>
    </source>
</evidence>
<dbReference type="AlphaFoldDB" id="A0A2W5SMP0"/>
<organism evidence="3 4">
    <name type="scientific">Corynebacterium kroppenstedtii</name>
    <dbReference type="NCBI Taxonomy" id="161879"/>
    <lineage>
        <taxon>Bacteria</taxon>
        <taxon>Bacillati</taxon>
        <taxon>Actinomycetota</taxon>
        <taxon>Actinomycetes</taxon>
        <taxon>Mycobacteriales</taxon>
        <taxon>Corynebacteriaceae</taxon>
        <taxon>Corynebacterium</taxon>
    </lineage>
</organism>
<dbReference type="Proteomes" id="UP000249432">
    <property type="component" value="Unassembled WGS sequence"/>
</dbReference>
<evidence type="ECO:0000256" key="1">
    <source>
        <dbReference type="PIRSR" id="PIRSR613078-1"/>
    </source>
</evidence>
<dbReference type="Pfam" id="PF00300">
    <property type="entry name" value="His_Phos_1"/>
    <property type="match status" value="1"/>
</dbReference>
<dbReference type="PANTHER" id="PTHR48100">
    <property type="entry name" value="BROAD-SPECIFICITY PHOSPHATASE YOR283W-RELATED"/>
    <property type="match status" value="1"/>
</dbReference>
<dbReference type="InterPro" id="IPR050275">
    <property type="entry name" value="PGM_Phosphatase"/>
</dbReference>
<evidence type="ECO:0000313" key="3">
    <source>
        <dbReference type="EMBL" id="PZR03800.1"/>
    </source>
</evidence>
<dbReference type="CDD" id="cd07067">
    <property type="entry name" value="HP_PGM_like"/>
    <property type="match status" value="1"/>
</dbReference>
<evidence type="ECO:0000256" key="2">
    <source>
        <dbReference type="PIRSR" id="PIRSR613078-2"/>
    </source>
</evidence>
<protein>
    <submittedName>
        <fullName evidence="3">Histidine phosphatase family protein</fullName>
    </submittedName>
</protein>
<dbReference type="GO" id="GO:0016791">
    <property type="term" value="F:phosphatase activity"/>
    <property type="evidence" value="ECO:0007669"/>
    <property type="project" value="TreeGrafter"/>
</dbReference>
<dbReference type="InterPro" id="IPR013078">
    <property type="entry name" value="His_Pase_superF_clade-1"/>
</dbReference>
<gene>
    <name evidence="3" type="ORF">DI525_08995</name>
</gene>
<accession>A0A2W5SMP0</accession>
<dbReference type="SMART" id="SM00855">
    <property type="entry name" value="PGAM"/>
    <property type="match status" value="1"/>
</dbReference>
<name>A0A2W5SMP0_9CORY</name>
<dbReference type="SUPFAM" id="SSF53254">
    <property type="entry name" value="Phosphoglycerate mutase-like"/>
    <property type="match status" value="1"/>
</dbReference>
<dbReference type="Gene3D" id="3.40.50.1240">
    <property type="entry name" value="Phosphoglycerate mutase-like"/>
    <property type="match status" value="1"/>
</dbReference>
<proteinExistence type="predicted"/>
<dbReference type="InterPro" id="IPR029033">
    <property type="entry name" value="His_PPase_superfam"/>
</dbReference>
<comment type="caution">
    <text evidence="3">The sequence shown here is derived from an EMBL/GenBank/DDBJ whole genome shotgun (WGS) entry which is preliminary data.</text>
</comment>